<dbReference type="PANTHER" id="PTHR30363:SF8">
    <property type="entry name" value="DEOXYRIBOSE OPERON REPRESSOR"/>
    <property type="match status" value="1"/>
</dbReference>
<accession>A0A845T0V3</accession>
<keyword evidence="1" id="KW-0805">Transcription regulation</keyword>
<evidence type="ECO:0000256" key="1">
    <source>
        <dbReference type="ARBA" id="ARBA00023015"/>
    </source>
</evidence>
<dbReference type="PANTHER" id="PTHR30363">
    <property type="entry name" value="HTH-TYPE TRANSCRIPTIONAL REGULATOR SRLR-RELATED"/>
    <property type="match status" value="1"/>
</dbReference>
<dbReference type="GO" id="GO:0003700">
    <property type="term" value="F:DNA-binding transcription factor activity"/>
    <property type="evidence" value="ECO:0007669"/>
    <property type="project" value="InterPro"/>
</dbReference>
<dbReference type="Pfam" id="PF08220">
    <property type="entry name" value="HTH_DeoR"/>
    <property type="match status" value="1"/>
</dbReference>
<evidence type="ECO:0000259" key="4">
    <source>
        <dbReference type="PROSITE" id="PS51000"/>
    </source>
</evidence>
<sequence length="265" mass="29558">MNGGYSVGKKNDRLNQLIRILKIRGAVSIRELAQMLEVSEMTIRRDMKLLQQNKVVENVDGVMVYNPAHTLVETDKEYSLALEGERRSAEKAAIGAFAASLVAQDDMIIIDTGTTTVHIARNLPTNLHLSVLCYNINILMELRRKPNIQPLFAGGYYHANAQMFESKEGVEFISGIRVQKAFVSAAGVHCQLGVTCINNYEIETKRAILRSSLEKILVADSSKFGRVCAAYCCDMNDIDTIITNEDLSPEWIDLIRSKGIKLHLV</sequence>
<dbReference type="SMART" id="SM00420">
    <property type="entry name" value="HTH_DEOR"/>
    <property type="match status" value="1"/>
</dbReference>
<dbReference type="SUPFAM" id="SSF100950">
    <property type="entry name" value="NagB/RpiA/CoA transferase-like"/>
    <property type="match status" value="1"/>
</dbReference>
<dbReference type="SUPFAM" id="SSF46785">
    <property type="entry name" value="Winged helix' DNA-binding domain"/>
    <property type="match status" value="1"/>
</dbReference>
<dbReference type="Pfam" id="PF00455">
    <property type="entry name" value="DeoRC"/>
    <property type="match status" value="1"/>
</dbReference>
<comment type="caution">
    <text evidence="6">The sequence shown here is derived from an EMBL/GenBank/DDBJ whole genome shotgun (WGS) entry which is preliminary data.</text>
</comment>
<organism evidence="6 8">
    <name type="scientific">Anaerotruncus colihominis</name>
    <dbReference type="NCBI Taxonomy" id="169435"/>
    <lineage>
        <taxon>Bacteria</taxon>
        <taxon>Bacillati</taxon>
        <taxon>Bacillota</taxon>
        <taxon>Clostridia</taxon>
        <taxon>Eubacteriales</taxon>
        <taxon>Oscillospiraceae</taxon>
        <taxon>Anaerotruncus</taxon>
    </lineage>
</organism>
<dbReference type="SMART" id="SM01134">
    <property type="entry name" value="DeoRC"/>
    <property type="match status" value="1"/>
</dbReference>
<dbReference type="AlphaFoldDB" id="A0A845T0V3"/>
<protein>
    <submittedName>
        <fullName evidence="6">DeoR/GlpR transcriptional regulator</fullName>
    </submittedName>
</protein>
<dbReference type="InterPro" id="IPR001034">
    <property type="entry name" value="DeoR_HTH"/>
</dbReference>
<dbReference type="EMBL" id="VIQT01000019">
    <property type="protein sequence ID" value="NDO40142.1"/>
    <property type="molecule type" value="Genomic_DNA"/>
</dbReference>
<evidence type="ECO:0000313" key="7">
    <source>
        <dbReference type="Proteomes" id="UP000446348"/>
    </source>
</evidence>
<dbReference type="Proteomes" id="UP000462501">
    <property type="component" value="Unassembled WGS sequence"/>
</dbReference>
<evidence type="ECO:0000256" key="3">
    <source>
        <dbReference type="ARBA" id="ARBA00023163"/>
    </source>
</evidence>
<dbReference type="PROSITE" id="PS00894">
    <property type="entry name" value="HTH_DEOR_1"/>
    <property type="match status" value="1"/>
</dbReference>
<dbReference type="InterPro" id="IPR036388">
    <property type="entry name" value="WH-like_DNA-bd_sf"/>
</dbReference>
<dbReference type="InterPro" id="IPR018356">
    <property type="entry name" value="Tscrpt_reg_HTH_DeoR_CS"/>
</dbReference>
<dbReference type="InterPro" id="IPR036390">
    <property type="entry name" value="WH_DNA-bd_sf"/>
</dbReference>
<dbReference type="GO" id="GO:0003677">
    <property type="term" value="F:DNA binding"/>
    <property type="evidence" value="ECO:0007669"/>
    <property type="project" value="UniProtKB-KW"/>
</dbReference>
<evidence type="ECO:0000313" key="6">
    <source>
        <dbReference type="EMBL" id="NDO40142.1"/>
    </source>
</evidence>
<dbReference type="InterPro" id="IPR050313">
    <property type="entry name" value="Carb_Metab_HTH_regulators"/>
</dbReference>
<keyword evidence="3" id="KW-0804">Transcription</keyword>
<evidence type="ECO:0000256" key="2">
    <source>
        <dbReference type="ARBA" id="ARBA00023125"/>
    </source>
</evidence>
<keyword evidence="2" id="KW-0238">DNA-binding</keyword>
<evidence type="ECO:0000313" key="5">
    <source>
        <dbReference type="EMBL" id="NBI77991.1"/>
    </source>
</evidence>
<dbReference type="Gene3D" id="1.10.10.10">
    <property type="entry name" value="Winged helix-like DNA-binding domain superfamily/Winged helix DNA-binding domain"/>
    <property type="match status" value="1"/>
</dbReference>
<dbReference type="Proteomes" id="UP000446348">
    <property type="component" value="Unassembled WGS sequence"/>
</dbReference>
<reference evidence="5 7" key="1">
    <citation type="submission" date="2018-08" db="EMBL/GenBank/DDBJ databases">
        <title>Murine metabolic-syndrome-specific gut microbial biobank.</title>
        <authorList>
            <person name="Liu C."/>
        </authorList>
    </citation>
    <scope>NUCLEOTIDE SEQUENCE [LARGE SCALE GENOMIC DNA]</scope>
    <source>
        <strain evidence="5 7">X69</strain>
    </source>
</reference>
<proteinExistence type="predicted"/>
<name>A0A845T0V3_9FIRM</name>
<dbReference type="PROSITE" id="PS51000">
    <property type="entry name" value="HTH_DEOR_2"/>
    <property type="match status" value="1"/>
</dbReference>
<reference evidence="6 8" key="2">
    <citation type="submission" date="2019-06" db="EMBL/GenBank/DDBJ databases">
        <title>Draft genome sequences of 15 bacterial species constituting the stable defined intestinal microbiota of the GM15 gnotobiotic mouse model.</title>
        <authorList>
            <person name="Elie C."/>
            <person name="Mathieu A."/>
            <person name="Saliou A."/>
            <person name="Darnaud M."/>
            <person name="Leulier F."/>
            <person name="Tamellini A."/>
        </authorList>
    </citation>
    <scope>NUCLEOTIDE SEQUENCE [LARGE SCALE GENOMIC DNA]</scope>
    <source>
        <strain evidence="6 8">JM4-15</strain>
    </source>
</reference>
<gene>
    <name evidence="5" type="ORF">D3Z39_03710</name>
    <name evidence="6" type="ORF">FMM72_13040</name>
</gene>
<dbReference type="EMBL" id="QXWZ01000004">
    <property type="protein sequence ID" value="NBI77991.1"/>
    <property type="molecule type" value="Genomic_DNA"/>
</dbReference>
<dbReference type="InterPro" id="IPR037171">
    <property type="entry name" value="NagB/RpiA_transferase-like"/>
</dbReference>
<evidence type="ECO:0000313" key="8">
    <source>
        <dbReference type="Proteomes" id="UP000462501"/>
    </source>
</evidence>
<dbReference type="InterPro" id="IPR014036">
    <property type="entry name" value="DeoR-like_C"/>
</dbReference>
<feature type="domain" description="HTH deoR-type" evidence="4">
    <location>
        <begin position="10"/>
        <end position="65"/>
    </location>
</feature>